<feature type="chain" id="PRO_5012697815" evidence="1">
    <location>
        <begin position="20"/>
        <end position="464"/>
    </location>
</feature>
<dbReference type="AlphaFoldDB" id="A0A2A4GC53"/>
<proteinExistence type="predicted"/>
<evidence type="ECO:0000256" key="1">
    <source>
        <dbReference type="SAM" id="SignalP"/>
    </source>
</evidence>
<protein>
    <submittedName>
        <fullName evidence="2">Uncharacterized protein</fullName>
    </submittedName>
</protein>
<dbReference type="Proteomes" id="UP000219559">
    <property type="component" value="Unassembled WGS sequence"/>
</dbReference>
<evidence type="ECO:0000313" key="3">
    <source>
        <dbReference type="Proteomes" id="UP000219559"/>
    </source>
</evidence>
<keyword evidence="1" id="KW-0732">Signal</keyword>
<organism evidence="2 3">
    <name type="scientific">Sediminicola luteus</name>
    <dbReference type="NCBI Taxonomy" id="319238"/>
    <lineage>
        <taxon>Bacteria</taxon>
        <taxon>Pseudomonadati</taxon>
        <taxon>Bacteroidota</taxon>
        <taxon>Flavobacteriia</taxon>
        <taxon>Flavobacteriales</taxon>
        <taxon>Flavobacteriaceae</taxon>
        <taxon>Sediminicola</taxon>
    </lineage>
</organism>
<dbReference type="EMBL" id="NBWU01000001">
    <property type="protein sequence ID" value="PCE65991.1"/>
    <property type="molecule type" value="Genomic_DNA"/>
</dbReference>
<feature type="signal peptide" evidence="1">
    <location>
        <begin position="1"/>
        <end position="19"/>
    </location>
</feature>
<accession>A0A2A4GC53</accession>
<dbReference type="RefSeq" id="WP_097441515.1">
    <property type="nucleotide sequence ID" value="NZ_NBWU01000001.1"/>
</dbReference>
<evidence type="ECO:0000313" key="2">
    <source>
        <dbReference type="EMBL" id="PCE65991.1"/>
    </source>
</evidence>
<comment type="caution">
    <text evidence="2">The sequence shown here is derived from an EMBL/GenBank/DDBJ whole genome shotgun (WGS) entry which is preliminary data.</text>
</comment>
<gene>
    <name evidence="2" type="ORF">B7P33_01430</name>
</gene>
<keyword evidence="3" id="KW-1185">Reference proteome</keyword>
<sequence length="464" mass="53719">MTKSLLHLTLYLLFNLAFSQSQKTNHQTPKASSIAEIPVKLLTKGYYFRETPTTISGYYHNGKKTFNTVNAFSISPDGYATNLWVRDSIRPIDCRSYKKLKNTYEAGHKHLIRLVEEDRGCKARKEIYNLGVVRRTGSQIRIDFYSHHWDGYGRPIKDRPAYSYIGKIENDSTLFFFKFLNFYNLQSHDIAERFNFRATTSARALPPETKNTLDKLKDRFPGDFYEIKKQQLDSYPHIIKEQCPESLTGIQYQGYFFRQNLLDLKDKNTADATRLVYGTKTEDREIKMVSGLALYPNGYAKKLWLSGLDQIACRSNKYPKNTFDAAHANITASLVKGTIGTCDFVGQDMSGMGIVTVKNNKIRIRFFGPDWRKRTKKNYPMVVHEDYFGTILNPNTIHFDSHHDHYGPHIQKSKINLMYQFKSTPALMPITPTSQQKLNQLNWLYPMENTEQNSNNAPNTLEQR</sequence>
<name>A0A2A4GC53_9FLAO</name>
<reference evidence="2 3" key="1">
    <citation type="submission" date="2017-04" db="EMBL/GenBank/DDBJ databases">
        <title>A new member of the family Flavobacteriaceae isolated from ascidians.</title>
        <authorList>
            <person name="Chen L."/>
        </authorList>
    </citation>
    <scope>NUCLEOTIDE SEQUENCE [LARGE SCALE GENOMIC DNA]</scope>
    <source>
        <strain evidence="2 3">HQA918</strain>
    </source>
</reference>